<dbReference type="EMBL" id="MU004237">
    <property type="protein sequence ID" value="KAF2667366.1"/>
    <property type="molecule type" value="Genomic_DNA"/>
</dbReference>
<protein>
    <submittedName>
        <fullName evidence="1">P-loop containing nucleoside triphosphate hydrolase protein</fullName>
    </submittedName>
</protein>
<keyword evidence="1" id="KW-0378">Hydrolase</keyword>
<keyword evidence="2" id="KW-1185">Reference proteome</keyword>
<organism evidence="1 2">
    <name type="scientific">Microthyrium microscopicum</name>
    <dbReference type="NCBI Taxonomy" id="703497"/>
    <lineage>
        <taxon>Eukaryota</taxon>
        <taxon>Fungi</taxon>
        <taxon>Dikarya</taxon>
        <taxon>Ascomycota</taxon>
        <taxon>Pezizomycotina</taxon>
        <taxon>Dothideomycetes</taxon>
        <taxon>Dothideomycetes incertae sedis</taxon>
        <taxon>Microthyriales</taxon>
        <taxon>Microthyriaceae</taxon>
        <taxon>Microthyrium</taxon>
    </lineage>
</organism>
<evidence type="ECO:0000313" key="2">
    <source>
        <dbReference type="Proteomes" id="UP000799302"/>
    </source>
</evidence>
<gene>
    <name evidence="1" type="ORF">BT63DRAFT_426256</name>
</gene>
<proteinExistence type="predicted"/>
<dbReference type="GO" id="GO:0016787">
    <property type="term" value="F:hydrolase activity"/>
    <property type="evidence" value="ECO:0007669"/>
    <property type="project" value="UniProtKB-KW"/>
</dbReference>
<name>A0A6A6U6U0_9PEZI</name>
<dbReference type="OrthoDB" id="3512845at2759"/>
<dbReference type="SUPFAM" id="SSF52540">
    <property type="entry name" value="P-loop containing nucleoside triphosphate hydrolases"/>
    <property type="match status" value="1"/>
</dbReference>
<evidence type="ECO:0000313" key="1">
    <source>
        <dbReference type="EMBL" id="KAF2667366.1"/>
    </source>
</evidence>
<dbReference type="Pfam" id="PF13671">
    <property type="entry name" value="AAA_33"/>
    <property type="match status" value="1"/>
</dbReference>
<dbReference type="Gene3D" id="3.40.50.300">
    <property type="entry name" value="P-loop containing nucleotide triphosphate hydrolases"/>
    <property type="match status" value="1"/>
</dbReference>
<dbReference type="AlphaFoldDB" id="A0A6A6U6U0"/>
<accession>A0A6A6U6U0</accession>
<dbReference type="Proteomes" id="UP000799302">
    <property type="component" value="Unassembled WGS sequence"/>
</dbReference>
<dbReference type="InterPro" id="IPR027417">
    <property type="entry name" value="P-loop_NTPase"/>
</dbReference>
<sequence>MNQKDQLKHVLEVLAPHLAADDGEKSGSIVVMMCGVSGAGKSTLSSAIVDAFPSFTRLSIDAIVADHHGIYNVDYPPAQYELYLEEARQMFSESTLELLGKNKDVVLDRSFYAKKHRDEYKAIIEQSGGRVILVYLKGDRDVLWRRICERRAKGIDADSAREISSGLLDQFMKDFEVPKGEGEVVINVE</sequence>
<reference evidence="1" key="1">
    <citation type="journal article" date="2020" name="Stud. Mycol.">
        <title>101 Dothideomycetes genomes: a test case for predicting lifestyles and emergence of pathogens.</title>
        <authorList>
            <person name="Haridas S."/>
            <person name="Albert R."/>
            <person name="Binder M."/>
            <person name="Bloem J."/>
            <person name="Labutti K."/>
            <person name="Salamov A."/>
            <person name="Andreopoulos B."/>
            <person name="Baker S."/>
            <person name="Barry K."/>
            <person name="Bills G."/>
            <person name="Bluhm B."/>
            <person name="Cannon C."/>
            <person name="Castanera R."/>
            <person name="Culley D."/>
            <person name="Daum C."/>
            <person name="Ezra D."/>
            <person name="Gonzalez J."/>
            <person name="Henrissat B."/>
            <person name="Kuo A."/>
            <person name="Liang C."/>
            <person name="Lipzen A."/>
            <person name="Lutzoni F."/>
            <person name="Magnuson J."/>
            <person name="Mondo S."/>
            <person name="Nolan M."/>
            <person name="Ohm R."/>
            <person name="Pangilinan J."/>
            <person name="Park H.-J."/>
            <person name="Ramirez L."/>
            <person name="Alfaro M."/>
            <person name="Sun H."/>
            <person name="Tritt A."/>
            <person name="Yoshinaga Y."/>
            <person name="Zwiers L.-H."/>
            <person name="Turgeon B."/>
            <person name="Goodwin S."/>
            <person name="Spatafora J."/>
            <person name="Crous P."/>
            <person name="Grigoriev I."/>
        </authorList>
    </citation>
    <scope>NUCLEOTIDE SEQUENCE</scope>
    <source>
        <strain evidence="1">CBS 115976</strain>
    </source>
</reference>